<accession>A0ACB8RCG0</accession>
<keyword evidence="2" id="KW-1185">Reference proteome</keyword>
<sequence>MATTPDQEGLDREVDEISQTWQGRVASVVQAFGCEDTFVLPRFSEPPWVWKNNLLARKVPGSDGQYTVQPPTRIFYHGRVVALNMVDEYEMPLAEVGITVMPMDCHIFFSAEHLLYTTSAVHRLPPATRRANFIGPITATRMRVELRDGEIRVKRFREVYYAIGTTWPQGEAVKIHPRTLDVGDIVMVEANIQCRTSVHGRVQTGFTIFQLVKVFRLAYWSHNVLIDTE</sequence>
<evidence type="ECO:0000313" key="2">
    <source>
        <dbReference type="Proteomes" id="UP000814033"/>
    </source>
</evidence>
<name>A0ACB8RCG0_9AGAM</name>
<dbReference type="EMBL" id="MU276133">
    <property type="protein sequence ID" value="KAI0041273.1"/>
    <property type="molecule type" value="Genomic_DNA"/>
</dbReference>
<protein>
    <submittedName>
        <fullName evidence="1">Uncharacterized protein</fullName>
    </submittedName>
</protein>
<comment type="caution">
    <text evidence="1">The sequence shown here is derived from an EMBL/GenBank/DDBJ whole genome shotgun (WGS) entry which is preliminary data.</text>
</comment>
<gene>
    <name evidence="1" type="ORF">FA95DRAFT_1611145</name>
</gene>
<dbReference type="Proteomes" id="UP000814033">
    <property type="component" value="Unassembled WGS sequence"/>
</dbReference>
<evidence type="ECO:0000313" key="1">
    <source>
        <dbReference type="EMBL" id="KAI0041273.1"/>
    </source>
</evidence>
<reference evidence="1" key="2">
    <citation type="journal article" date="2022" name="New Phytol.">
        <title>Evolutionary transition to the ectomycorrhizal habit in the genomes of a hyperdiverse lineage of mushroom-forming fungi.</title>
        <authorList>
            <person name="Looney B."/>
            <person name="Miyauchi S."/>
            <person name="Morin E."/>
            <person name="Drula E."/>
            <person name="Courty P.E."/>
            <person name="Kohler A."/>
            <person name="Kuo A."/>
            <person name="LaButti K."/>
            <person name="Pangilinan J."/>
            <person name="Lipzen A."/>
            <person name="Riley R."/>
            <person name="Andreopoulos W."/>
            <person name="He G."/>
            <person name="Johnson J."/>
            <person name="Nolan M."/>
            <person name="Tritt A."/>
            <person name="Barry K.W."/>
            <person name="Grigoriev I.V."/>
            <person name="Nagy L.G."/>
            <person name="Hibbett D."/>
            <person name="Henrissat B."/>
            <person name="Matheny P.B."/>
            <person name="Labbe J."/>
            <person name="Martin F.M."/>
        </authorList>
    </citation>
    <scope>NUCLEOTIDE SEQUENCE</scope>
    <source>
        <strain evidence="1">FP105234-sp</strain>
    </source>
</reference>
<organism evidence="1 2">
    <name type="scientific">Auriscalpium vulgare</name>
    <dbReference type="NCBI Taxonomy" id="40419"/>
    <lineage>
        <taxon>Eukaryota</taxon>
        <taxon>Fungi</taxon>
        <taxon>Dikarya</taxon>
        <taxon>Basidiomycota</taxon>
        <taxon>Agaricomycotina</taxon>
        <taxon>Agaricomycetes</taxon>
        <taxon>Russulales</taxon>
        <taxon>Auriscalpiaceae</taxon>
        <taxon>Auriscalpium</taxon>
    </lineage>
</organism>
<reference evidence="1" key="1">
    <citation type="submission" date="2021-02" db="EMBL/GenBank/DDBJ databases">
        <authorList>
            <consortium name="DOE Joint Genome Institute"/>
            <person name="Ahrendt S."/>
            <person name="Looney B.P."/>
            <person name="Miyauchi S."/>
            <person name="Morin E."/>
            <person name="Drula E."/>
            <person name="Courty P.E."/>
            <person name="Chicoki N."/>
            <person name="Fauchery L."/>
            <person name="Kohler A."/>
            <person name="Kuo A."/>
            <person name="Labutti K."/>
            <person name="Pangilinan J."/>
            <person name="Lipzen A."/>
            <person name="Riley R."/>
            <person name="Andreopoulos W."/>
            <person name="He G."/>
            <person name="Johnson J."/>
            <person name="Barry K.W."/>
            <person name="Grigoriev I.V."/>
            <person name="Nagy L."/>
            <person name="Hibbett D."/>
            <person name="Henrissat B."/>
            <person name="Matheny P.B."/>
            <person name="Labbe J."/>
            <person name="Martin F."/>
        </authorList>
    </citation>
    <scope>NUCLEOTIDE SEQUENCE</scope>
    <source>
        <strain evidence="1">FP105234-sp</strain>
    </source>
</reference>
<proteinExistence type="predicted"/>